<keyword evidence="1" id="KW-1003">Cell membrane</keyword>
<evidence type="ECO:0000256" key="6">
    <source>
        <dbReference type="SAM" id="SignalP"/>
    </source>
</evidence>
<sequence length="525" mass="59091">MKKYQRICGVMAAALAMGMLVGCGGTDEGSSSSADGKEFSYWCKMPSAIVSQYQTMGEVTMYKELEKETGVKINFIHPPAGQEQEQFNLMIASRELPDIIEWTWMGYPGGPQKAVDDNIIIKLNDLMEECAPNLKKALDENSEYDRQAKTDDDTYYAFPGLNVGKYRTFGGIIIRQDWLDELGLQRPETIEEWETVLRAFKEKKGATAPFTGDASLFASNGLKSTFNNAFKVNHGLYMEDGKIKYGPLESGYKEFLTLMNKWYQEGLLDNEYATNNSAAVDAKMTNGSSGAVFGYIGGTIGKYMTAMQSKEPNYRLTACQYPVMNKGDEAMFMDFQTEVYGSGLAITTACKNPKEAAKWADYLYSPEGMIVKNFGQEGVTYNKEGDHYVYTDEILHNPDGLSIAEAMAKHFRANEPSPGYNQLEDYLKQYYQIPEQQEALDVWTTYTDNAREYMLPPITSLSEEAEELSSLNTEVTTYVEEMVTKFINGSEPMENYDKFISTLKSMGVDRILELNQAALDRYNAR</sequence>
<comment type="caution">
    <text evidence="7">The sequence shown here is derived from an EMBL/GenBank/DDBJ whole genome shotgun (WGS) entry which is preliminary data.</text>
</comment>
<evidence type="ECO:0000313" key="8">
    <source>
        <dbReference type="Proteomes" id="UP000806542"/>
    </source>
</evidence>
<evidence type="ECO:0000256" key="2">
    <source>
        <dbReference type="ARBA" id="ARBA00022729"/>
    </source>
</evidence>
<dbReference type="InterPro" id="IPR050490">
    <property type="entry name" value="Bact_solute-bd_prot1"/>
</dbReference>
<keyword evidence="2 6" id="KW-0732">Signal</keyword>
<dbReference type="SUPFAM" id="SSF53850">
    <property type="entry name" value="Periplasmic binding protein-like II"/>
    <property type="match status" value="1"/>
</dbReference>
<dbReference type="AlphaFoldDB" id="A0A9D5M1I0"/>
<dbReference type="Proteomes" id="UP000806542">
    <property type="component" value="Unassembled WGS sequence"/>
</dbReference>
<feature type="chain" id="PRO_5038701753" evidence="6">
    <location>
        <begin position="23"/>
        <end position="525"/>
    </location>
</feature>
<evidence type="ECO:0000256" key="4">
    <source>
        <dbReference type="ARBA" id="ARBA00023139"/>
    </source>
</evidence>
<evidence type="ECO:0000256" key="5">
    <source>
        <dbReference type="ARBA" id="ARBA00023288"/>
    </source>
</evidence>
<accession>A0A9D5M1I0</accession>
<evidence type="ECO:0000256" key="3">
    <source>
        <dbReference type="ARBA" id="ARBA00023136"/>
    </source>
</evidence>
<dbReference type="InterPro" id="IPR006059">
    <property type="entry name" value="SBP"/>
</dbReference>
<dbReference type="Pfam" id="PF01547">
    <property type="entry name" value="SBP_bac_1"/>
    <property type="match status" value="1"/>
</dbReference>
<reference evidence="7" key="1">
    <citation type="submission" date="2020-10" db="EMBL/GenBank/DDBJ databases">
        <title>ChiBAC.</title>
        <authorList>
            <person name="Zenner C."/>
            <person name="Hitch T.C.A."/>
            <person name="Clavel T."/>
        </authorList>
    </citation>
    <scope>NUCLEOTIDE SEQUENCE</scope>
    <source>
        <strain evidence="7">DSM 107454</strain>
    </source>
</reference>
<keyword evidence="4" id="KW-0564">Palmitate</keyword>
<name>A0A9D5M1I0_9FIRM</name>
<dbReference type="Gene3D" id="3.40.190.10">
    <property type="entry name" value="Periplasmic binding protein-like II"/>
    <property type="match status" value="2"/>
</dbReference>
<dbReference type="PANTHER" id="PTHR43649">
    <property type="entry name" value="ARABINOSE-BINDING PROTEIN-RELATED"/>
    <property type="match status" value="1"/>
</dbReference>
<protein>
    <submittedName>
        <fullName evidence="7">Extracellular solute-binding protein</fullName>
    </submittedName>
</protein>
<evidence type="ECO:0000256" key="1">
    <source>
        <dbReference type="ARBA" id="ARBA00022475"/>
    </source>
</evidence>
<gene>
    <name evidence="7" type="ORF">INF28_08065</name>
</gene>
<keyword evidence="5" id="KW-0449">Lipoprotein</keyword>
<dbReference type="PANTHER" id="PTHR43649:SF33">
    <property type="entry name" value="POLYGALACTURONAN_RHAMNOGALACTURONAN-BINDING PROTEIN YTCQ"/>
    <property type="match status" value="1"/>
</dbReference>
<dbReference type="RefSeq" id="WP_226392968.1">
    <property type="nucleotide sequence ID" value="NZ_JADCKB010000015.1"/>
</dbReference>
<evidence type="ECO:0000313" key="7">
    <source>
        <dbReference type="EMBL" id="MBE5040416.1"/>
    </source>
</evidence>
<keyword evidence="8" id="KW-1185">Reference proteome</keyword>
<dbReference type="EMBL" id="JADCKB010000015">
    <property type="protein sequence ID" value="MBE5040416.1"/>
    <property type="molecule type" value="Genomic_DNA"/>
</dbReference>
<feature type="signal peptide" evidence="6">
    <location>
        <begin position="1"/>
        <end position="22"/>
    </location>
</feature>
<proteinExistence type="predicted"/>
<keyword evidence="3" id="KW-0472">Membrane</keyword>
<organism evidence="7 8">
    <name type="scientific">Ructibacterium gallinarum</name>
    <dbReference type="NCBI Taxonomy" id="2779355"/>
    <lineage>
        <taxon>Bacteria</taxon>
        <taxon>Bacillati</taxon>
        <taxon>Bacillota</taxon>
        <taxon>Clostridia</taxon>
        <taxon>Eubacteriales</taxon>
        <taxon>Oscillospiraceae</taxon>
        <taxon>Ructibacterium</taxon>
    </lineage>
</organism>
<dbReference type="PROSITE" id="PS51257">
    <property type="entry name" value="PROKAR_LIPOPROTEIN"/>
    <property type="match status" value="1"/>
</dbReference>